<dbReference type="EMBL" id="JASWHZ010000001">
    <property type="protein sequence ID" value="MDL2416800.1"/>
    <property type="molecule type" value="Genomic_DNA"/>
</dbReference>
<sequence length="182" mass="21145">MPSGRTHTKINLISLPVVLFMLFSYGLTNFDFLLTFAIGFLVGTTFLTPDLDTYSNAYNKWGFLRIFWYPYKKVMPHRSFFTHTIILGDVIRIAYMLIVFSPFLFLLNVIALDGNLIEIAKKHEVEIVTFVMGIVVASTLHIIADKVNTRRKKMMRKRRNAEDKKPSQNTFWDGFSFNQTFV</sequence>
<feature type="transmembrane region" description="Helical" evidence="1">
    <location>
        <begin position="127"/>
        <end position="148"/>
    </location>
</feature>
<feature type="transmembrane region" description="Helical" evidence="1">
    <location>
        <begin position="80"/>
        <end position="107"/>
    </location>
</feature>
<accession>A0ABT7KRD6</accession>
<evidence type="ECO:0000313" key="2">
    <source>
        <dbReference type="EMBL" id="MDL2416800.1"/>
    </source>
</evidence>
<keyword evidence="1" id="KW-0812">Transmembrane</keyword>
<keyword evidence="1" id="KW-1133">Transmembrane helix</keyword>
<dbReference type="PANTHER" id="PTHR39085:SF1">
    <property type="entry name" value="SLL0924 PROTEIN"/>
    <property type="match status" value="1"/>
</dbReference>
<evidence type="ECO:0000313" key="3">
    <source>
        <dbReference type="Proteomes" id="UP001229716"/>
    </source>
</evidence>
<proteinExistence type="predicted"/>
<gene>
    <name evidence="2" type="ORF">P6F46_00915</name>
</gene>
<organism evidence="2 3">
    <name type="scientific">Bacillus shihchuchen</name>
    <dbReference type="NCBI Taxonomy" id="3036942"/>
    <lineage>
        <taxon>Bacteria</taxon>
        <taxon>Bacillati</taxon>
        <taxon>Bacillota</taxon>
        <taxon>Bacilli</taxon>
        <taxon>Bacillales</taxon>
        <taxon>Bacillaceae</taxon>
        <taxon>Bacillus</taxon>
        <taxon>Bacillus cereus group</taxon>
    </lineage>
</organism>
<name>A0ABT7KRD6_9BACI</name>
<comment type="caution">
    <text evidence="2">The sequence shown here is derived from an EMBL/GenBank/DDBJ whole genome shotgun (WGS) entry which is preliminary data.</text>
</comment>
<dbReference type="InterPro" id="IPR019250">
    <property type="entry name" value="DUF2227_metal-bd"/>
</dbReference>
<keyword evidence="1" id="KW-0472">Membrane</keyword>
<evidence type="ECO:0000256" key="1">
    <source>
        <dbReference type="SAM" id="Phobius"/>
    </source>
</evidence>
<reference evidence="2 3" key="1">
    <citation type="journal article" date="2023" name="Int. J. Mol. Sci.">
        <title>Pathogenicity and Genomic Characterization of a Novel Genospecies, Bacillus shihchuchen, of the Bacillus cereus Group Isolated from Chinese Softshell Turtle (Pelodiscus sinensis).</title>
        <authorList>
            <person name="Cheng L.W."/>
            <person name="Byadgi O.V."/>
            <person name="Tsai C.E."/>
            <person name="Wang P.C."/>
            <person name="Chen S.C."/>
        </authorList>
    </citation>
    <scope>NUCLEOTIDE SEQUENCE [LARGE SCALE GENOMIC DNA]</scope>
    <source>
        <strain evidence="2 3">QF108-045</strain>
    </source>
</reference>
<dbReference type="Pfam" id="PF09988">
    <property type="entry name" value="DUF2227"/>
    <property type="match status" value="1"/>
</dbReference>
<dbReference type="PANTHER" id="PTHR39085">
    <property type="entry name" value="SLL0924 PROTEIN"/>
    <property type="match status" value="1"/>
</dbReference>
<dbReference type="Proteomes" id="UP001229716">
    <property type="component" value="Unassembled WGS sequence"/>
</dbReference>
<keyword evidence="3" id="KW-1185">Reference proteome</keyword>
<protein>
    <submittedName>
        <fullName evidence="2">Metal-binding protein</fullName>
    </submittedName>
</protein>